<dbReference type="EMBL" id="DPPF01000091">
    <property type="protein sequence ID" value="HCW92923.1"/>
    <property type="molecule type" value="Genomic_DNA"/>
</dbReference>
<feature type="domain" description="Thymidylate kinase-like" evidence="13">
    <location>
        <begin position="11"/>
        <end position="213"/>
    </location>
</feature>
<keyword evidence="6 12" id="KW-0547">Nucleotide-binding</keyword>
<keyword evidence="7 12" id="KW-0418">Kinase</keyword>
<dbReference type="Gene3D" id="3.40.50.300">
    <property type="entry name" value="P-loop containing nucleotide triphosphate hydrolases"/>
    <property type="match status" value="1"/>
</dbReference>
<dbReference type="InterPro" id="IPR027417">
    <property type="entry name" value="P-loop_NTPase"/>
</dbReference>
<evidence type="ECO:0000256" key="3">
    <source>
        <dbReference type="ARBA" id="ARBA00017144"/>
    </source>
</evidence>
<feature type="binding site" evidence="12">
    <location>
        <begin position="13"/>
        <end position="20"/>
    </location>
    <ligand>
        <name>ATP</name>
        <dbReference type="ChEBI" id="CHEBI:30616"/>
    </ligand>
</feature>
<dbReference type="InterPro" id="IPR018095">
    <property type="entry name" value="Thymidylate_kin_CS"/>
</dbReference>
<dbReference type="InterPro" id="IPR039430">
    <property type="entry name" value="Thymidylate_kin-like_dom"/>
</dbReference>
<name>A0A3D5QB08_FLESI</name>
<evidence type="ECO:0000256" key="9">
    <source>
        <dbReference type="ARBA" id="ARBA00029962"/>
    </source>
</evidence>
<evidence type="ECO:0000256" key="10">
    <source>
        <dbReference type="ARBA" id="ARBA00048743"/>
    </source>
</evidence>
<dbReference type="EC" id="2.7.4.9" evidence="2 12"/>
<accession>A0A3D5QB08</accession>
<evidence type="ECO:0000256" key="12">
    <source>
        <dbReference type="HAMAP-Rule" id="MF_00165"/>
    </source>
</evidence>
<keyword evidence="4 12" id="KW-0808">Transferase</keyword>
<reference evidence="14 15" key="1">
    <citation type="journal article" date="2018" name="Nat. Biotechnol.">
        <title>A standardized bacterial taxonomy based on genome phylogeny substantially revises the tree of life.</title>
        <authorList>
            <person name="Parks D.H."/>
            <person name="Chuvochina M."/>
            <person name="Waite D.W."/>
            <person name="Rinke C."/>
            <person name="Skarshewski A."/>
            <person name="Chaumeil P.A."/>
            <person name="Hugenholtz P."/>
        </authorList>
    </citation>
    <scope>NUCLEOTIDE SEQUENCE [LARGE SCALE GENOMIC DNA]</scope>
    <source>
        <strain evidence="14">UBA8672</strain>
    </source>
</reference>
<dbReference type="HAMAP" id="MF_00165">
    <property type="entry name" value="Thymidylate_kinase"/>
    <property type="match status" value="1"/>
</dbReference>
<evidence type="ECO:0000256" key="7">
    <source>
        <dbReference type="ARBA" id="ARBA00022777"/>
    </source>
</evidence>
<evidence type="ECO:0000256" key="8">
    <source>
        <dbReference type="ARBA" id="ARBA00022840"/>
    </source>
</evidence>
<sequence>MQNRKGLFITIDGIDGCGKSSQARKLAADLKEKALKKPDSAEQREIILTKEPGGTKAGKIFRDLLISSEYDLDPITELLLYCADRREHQNKVVIPETERENIVICDRFIMSTYAYQIFGRRLDSGILEYLTARTINRMPDLSIIIDVDIDTAVARARKRLERDFRMHQEGKFEQMPGQFFERVREGFLWYANNHKDTVIIDGNRSFNDVNKDIMRQVDKIL</sequence>
<evidence type="ECO:0000256" key="5">
    <source>
        <dbReference type="ARBA" id="ARBA00022727"/>
    </source>
</evidence>
<dbReference type="PANTHER" id="PTHR10344">
    <property type="entry name" value="THYMIDYLATE KINASE"/>
    <property type="match status" value="1"/>
</dbReference>
<dbReference type="InterPro" id="IPR018094">
    <property type="entry name" value="Thymidylate_kinase"/>
</dbReference>
<dbReference type="GO" id="GO:0005524">
    <property type="term" value="F:ATP binding"/>
    <property type="evidence" value="ECO:0007669"/>
    <property type="project" value="UniProtKB-UniRule"/>
</dbReference>
<comment type="caution">
    <text evidence="14">The sequence shown here is derived from an EMBL/GenBank/DDBJ whole genome shotgun (WGS) entry which is preliminary data.</text>
</comment>
<dbReference type="NCBIfam" id="TIGR00041">
    <property type="entry name" value="DTMP_kinase"/>
    <property type="match status" value="1"/>
</dbReference>
<dbReference type="GO" id="GO:0005829">
    <property type="term" value="C:cytosol"/>
    <property type="evidence" value="ECO:0007669"/>
    <property type="project" value="TreeGrafter"/>
</dbReference>
<evidence type="ECO:0000313" key="15">
    <source>
        <dbReference type="Proteomes" id="UP000262325"/>
    </source>
</evidence>
<gene>
    <name evidence="12 14" type="primary">tmk</name>
    <name evidence="14" type="ORF">DHM44_04500</name>
</gene>
<comment type="function">
    <text evidence="11 12">Phosphorylation of dTMP to form dTDP in both de novo and salvage pathways of dTTP synthesis.</text>
</comment>
<evidence type="ECO:0000259" key="13">
    <source>
        <dbReference type="Pfam" id="PF02223"/>
    </source>
</evidence>
<dbReference type="CDD" id="cd01672">
    <property type="entry name" value="TMPK"/>
    <property type="match status" value="1"/>
</dbReference>
<dbReference type="Proteomes" id="UP000262325">
    <property type="component" value="Unassembled WGS sequence"/>
</dbReference>
<dbReference type="GO" id="GO:0006233">
    <property type="term" value="P:dTDP biosynthetic process"/>
    <property type="evidence" value="ECO:0007669"/>
    <property type="project" value="InterPro"/>
</dbReference>
<protein>
    <recommendedName>
        <fullName evidence="3 12">Thymidylate kinase</fullName>
        <ecNumber evidence="2 12">2.7.4.9</ecNumber>
    </recommendedName>
    <alternativeName>
        <fullName evidence="9 12">dTMP kinase</fullName>
    </alternativeName>
</protein>
<dbReference type="AlphaFoldDB" id="A0A3D5QB08"/>
<dbReference type="FunFam" id="3.40.50.300:FF:000225">
    <property type="entry name" value="Thymidylate kinase"/>
    <property type="match status" value="1"/>
</dbReference>
<comment type="similarity">
    <text evidence="1 12">Belongs to the thymidylate kinase family.</text>
</comment>
<dbReference type="GO" id="GO:0006235">
    <property type="term" value="P:dTTP biosynthetic process"/>
    <property type="evidence" value="ECO:0007669"/>
    <property type="project" value="UniProtKB-UniRule"/>
</dbReference>
<keyword evidence="8 12" id="KW-0067">ATP-binding</keyword>
<dbReference type="PROSITE" id="PS01331">
    <property type="entry name" value="THYMIDYLATE_KINASE"/>
    <property type="match status" value="1"/>
</dbReference>
<comment type="catalytic activity">
    <reaction evidence="10 12">
        <text>dTMP + ATP = dTDP + ADP</text>
        <dbReference type="Rhea" id="RHEA:13517"/>
        <dbReference type="ChEBI" id="CHEBI:30616"/>
        <dbReference type="ChEBI" id="CHEBI:58369"/>
        <dbReference type="ChEBI" id="CHEBI:63528"/>
        <dbReference type="ChEBI" id="CHEBI:456216"/>
        <dbReference type="EC" id="2.7.4.9"/>
    </reaction>
</comment>
<proteinExistence type="inferred from homology"/>
<evidence type="ECO:0000256" key="2">
    <source>
        <dbReference type="ARBA" id="ARBA00012980"/>
    </source>
</evidence>
<dbReference type="GO" id="GO:0004798">
    <property type="term" value="F:dTMP kinase activity"/>
    <property type="evidence" value="ECO:0007669"/>
    <property type="project" value="UniProtKB-UniRule"/>
</dbReference>
<keyword evidence="5 12" id="KW-0545">Nucleotide biosynthesis</keyword>
<evidence type="ECO:0000256" key="1">
    <source>
        <dbReference type="ARBA" id="ARBA00009776"/>
    </source>
</evidence>
<evidence type="ECO:0000256" key="11">
    <source>
        <dbReference type="ARBA" id="ARBA00057735"/>
    </source>
</evidence>
<evidence type="ECO:0000256" key="6">
    <source>
        <dbReference type="ARBA" id="ARBA00022741"/>
    </source>
</evidence>
<dbReference type="GO" id="GO:0006227">
    <property type="term" value="P:dUDP biosynthetic process"/>
    <property type="evidence" value="ECO:0007669"/>
    <property type="project" value="TreeGrafter"/>
</dbReference>
<dbReference type="PANTHER" id="PTHR10344:SF4">
    <property type="entry name" value="UMP-CMP KINASE 2, MITOCHONDRIAL"/>
    <property type="match status" value="1"/>
</dbReference>
<dbReference type="Pfam" id="PF02223">
    <property type="entry name" value="Thymidylate_kin"/>
    <property type="match status" value="1"/>
</dbReference>
<evidence type="ECO:0000313" key="14">
    <source>
        <dbReference type="EMBL" id="HCW92923.1"/>
    </source>
</evidence>
<evidence type="ECO:0000256" key="4">
    <source>
        <dbReference type="ARBA" id="ARBA00022679"/>
    </source>
</evidence>
<dbReference type="SUPFAM" id="SSF52540">
    <property type="entry name" value="P-loop containing nucleoside triphosphate hydrolases"/>
    <property type="match status" value="1"/>
</dbReference>
<organism evidence="14 15">
    <name type="scientific">Flexistipes sinusarabici</name>
    <dbReference type="NCBI Taxonomy" id="2352"/>
    <lineage>
        <taxon>Bacteria</taxon>
        <taxon>Pseudomonadati</taxon>
        <taxon>Deferribacterota</taxon>
        <taxon>Deferribacteres</taxon>
        <taxon>Deferribacterales</taxon>
        <taxon>Flexistipitaceae</taxon>
        <taxon>Flexistipes</taxon>
    </lineage>
</organism>